<organism evidence="6 7">
    <name type="scientific">Dyadobacter arcticus</name>
    <dbReference type="NCBI Taxonomy" id="1078754"/>
    <lineage>
        <taxon>Bacteria</taxon>
        <taxon>Pseudomonadati</taxon>
        <taxon>Bacteroidota</taxon>
        <taxon>Cytophagia</taxon>
        <taxon>Cytophagales</taxon>
        <taxon>Spirosomataceae</taxon>
        <taxon>Dyadobacter</taxon>
    </lineage>
</organism>
<keyword evidence="7" id="KW-1185">Reference proteome</keyword>
<sequence length="91" mass="10400">MTTDLFRYYCLDWLWFGTSILAVYLLGNKNKLGFVSMIVSDLTGLAMAYLTQSTATLIGSLIYLALNVRGWYAWRADEKRIATQRIANLRP</sequence>
<evidence type="ECO:0000256" key="3">
    <source>
        <dbReference type="ARBA" id="ARBA00022989"/>
    </source>
</evidence>
<evidence type="ECO:0000256" key="2">
    <source>
        <dbReference type="ARBA" id="ARBA00022692"/>
    </source>
</evidence>
<protein>
    <submittedName>
        <fullName evidence="6">Nicotinamide riboside transporter PnuC</fullName>
    </submittedName>
</protein>
<evidence type="ECO:0000256" key="1">
    <source>
        <dbReference type="ARBA" id="ARBA00004141"/>
    </source>
</evidence>
<dbReference type="Pfam" id="PF04973">
    <property type="entry name" value="NMN_transporter"/>
    <property type="match status" value="1"/>
</dbReference>
<reference evidence="6 7" key="1">
    <citation type="submission" date="2020-03" db="EMBL/GenBank/DDBJ databases">
        <title>Genomic Encyclopedia of Type Strains, Phase IV (KMG-IV): sequencing the most valuable type-strain genomes for metagenomic binning, comparative biology and taxonomic classification.</title>
        <authorList>
            <person name="Goeker M."/>
        </authorList>
    </citation>
    <scope>NUCLEOTIDE SEQUENCE [LARGE SCALE GENOMIC DNA]</scope>
    <source>
        <strain evidence="6 7">DSM 102865</strain>
    </source>
</reference>
<keyword evidence="3 5" id="KW-1133">Transmembrane helix</keyword>
<gene>
    <name evidence="6" type="ORF">FHS68_001403</name>
</gene>
<keyword evidence="2 5" id="KW-0812">Transmembrane</keyword>
<evidence type="ECO:0000313" key="7">
    <source>
        <dbReference type="Proteomes" id="UP001179181"/>
    </source>
</evidence>
<evidence type="ECO:0000256" key="4">
    <source>
        <dbReference type="ARBA" id="ARBA00023136"/>
    </source>
</evidence>
<comment type="subcellular location">
    <subcellularLocation>
        <location evidence="1">Membrane</location>
        <topology evidence="1">Multi-pass membrane protein</topology>
    </subcellularLocation>
</comment>
<feature type="transmembrane region" description="Helical" evidence="5">
    <location>
        <begin position="6"/>
        <end position="25"/>
    </location>
</feature>
<proteinExistence type="predicted"/>
<accession>A0ABX0UGW2</accession>
<dbReference type="InterPro" id="IPR006419">
    <property type="entry name" value="NMN_transpt_PnuC"/>
</dbReference>
<dbReference type="EMBL" id="JAASQJ010000001">
    <property type="protein sequence ID" value="NIJ52247.1"/>
    <property type="molecule type" value="Genomic_DNA"/>
</dbReference>
<keyword evidence="4 5" id="KW-0472">Membrane</keyword>
<evidence type="ECO:0000313" key="6">
    <source>
        <dbReference type="EMBL" id="NIJ52247.1"/>
    </source>
</evidence>
<comment type="caution">
    <text evidence="6">The sequence shown here is derived from an EMBL/GenBank/DDBJ whole genome shotgun (WGS) entry which is preliminary data.</text>
</comment>
<dbReference type="RefSeq" id="WP_167268416.1">
    <property type="nucleotide sequence ID" value="NZ_JAASQJ010000001.1"/>
</dbReference>
<name>A0ABX0UGW2_9BACT</name>
<evidence type="ECO:0000256" key="5">
    <source>
        <dbReference type="SAM" id="Phobius"/>
    </source>
</evidence>
<dbReference type="Proteomes" id="UP001179181">
    <property type="component" value="Unassembled WGS sequence"/>
</dbReference>